<comment type="subcellular location">
    <subcellularLocation>
        <location evidence="1 7">Cell membrane</location>
        <topology evidence="1 7">Multi-pass membrane protein</topology>
    </subcellularLocation>
</comment>
<accession>A0A517Y9G7</accession>
<evidence type="ECO:0000256" key="6">
    <source>
        <dbReference type="ARBA" id="ARBA00023136"/>
    </source>
</evidence>
<dbReference type="PANTHER" id="PTHR30465:SF74">
    <property type="entry name" value="OLIGOPEPTIDE TRANSPORT SYSTEM PERMEASE PROTEIN OPPB"/>
    <property type="match status" value="1"/>
</dbReference>
<keyword evidence="5 7" id="KW-1133">Transmembrane helix</keyword>
<reference evidence="9 10" key="1">
    <citation type="submission" date="2019-02" db="EMBL/GenBank/DDBJ databases">
        <title>Deep-cultivation of Planctomycetes and their phenomic and genomic characterization uncovers novel biology.</title>
        <authorList>
            <person name="Wiegand S."/>
            <person name="Jogler M."/>
            <person name="Boedeker C."/>
            <person name="Pinto D."/>
            <person name="Vollmers J."/>
            <person name="Rivas-Marin E."/>
            <person name="Kohn T."/>
            <person name="Peeters S.H."/>
            <person name="Heuer A."/>
            <person name="Rast P."/>
            <person name="Oberbeckmann S."/>
            <person name="Bunk B."/>
            <person name="Jeske O."/>
            <person name="Meyerdierks A."/>
            <person name="Storesund J.E."/>
            <person name="Kallscheuer N."/>
            <person name="Luecker S."/>
            <person name="Lage O.M."/>
            <person name="Pohl T."/>
            <person name="Merkel B.J."/>
            <person name="Hornburger P."/>
            <person name="Mueller R.-W."/>
            <person name="Bruemmer F."/>
            <person name="Labrenz M."/>
            <person name="Spormann A.M."/>
            <person name="Op den Camp H."/>
            <person name="Overmann J."/>
            <person name="Amann R."/>
            <person name="Jetten M.S.M."/>
            <person name="Mascher T."/>
            <person name="Medema M.H."/>
            <person name="Devos D.P."/>
            <person name="Kaster A.-K."/>
            <person name="Ovreas L."/>
            <person name="Rohde M."/>
            <person name="Galperin M.Y."/>
            <person name="Jogler C."/>
        </authorList>
    </citation>
    <scope>NUCLEOTIDE SEQUENCE [LARGE SCALE GENOMIC DNA]</scope>
    <source>
        <strain evidence="9 10">ETA_A8</strain>
    </source>
</reference>
<feature type="transmembrane region" description="Helical" evidence="7">
    <location>
        <begin position="177"/>
        <end position="193"/>
    </location>
</feature>
<feature type="domain" description="ABC transmembrane type-1" evidence="8">
    <location>
        <begin position="99"/>
        <end position="296"/>
    </location>
</feature>
<feature type="transmembrane region" description="Helical" evidence="7">
    <location>
        <begin position="230"/>
        <end position="257"/>
    </location>
</feature>
<evidence type="ECO:0000256" key="2">
    <source>
        <dbReference type="ARBA" id="ARBA00022448"/>
    </source>
</evidence>
<dbReference type="Gene3D" id="1.10.3720.10">
    <property type="entry name" value="MetI-like"/>
    <property type="match status" value="1"/>
</dbReference>
<gene>
    <name evidence="9" type="primary">dppB_1</name>
    <name evidence="9" type="ORF">ETAA8_19610</name>
</gene>
<dbReference type="InterPro" id="IPR000515">
    <property type="entry name" value="MetI-like"/>
</dbReference>
<keyword evidence="6 7" id="KW-0472">Membrane</keyword>
<feature type="transmembrane region" description="Helical" evidence="7">
    <location>
        <begin position="105"/>
        <end position="126"/>
    </location>
</feature>
<evidence type="ECO:0000313" key="10">
    <source>
        <dbReference type="Proteomes" id="UP000315017"/>
    </source>
</evidence>
<dbReference type="GO" id="GO:0055085">
    <property type="term" value="P:transmembrane transport"/>
    <property type="evidence" value="ECO:0007669"/>
    <property type="project" value="InterPro"/>
</dbReference>
<sequence length="310" mass="33672">MSALELFGALLRRLGWFVVTFWAVFTLSFFLMRLSPGGPFMGEKKLPEEIRRNLDEFYNLNAPLHEQYLTTLGNVVLLNLGPSQKLKDYTVNEVIAEGFPVSMSLGVIALTLALIGGTIAGVVSAVKRNTIYDFGFMGLATLGIAIPNFVLASLAIIIFCFYLPILPAAGWGSPQQIILPAICLAAPYAAYIARLTRAGMLEVLNLDYVRTAYAKGLQPRTVIVKHALRGAILPVVSFIGPAAAGILTGSLVIERIFNVPGFGSHFIDAALQRDYPLAMGAVLVYTALLYVMNSLVDLSYSVIDPRVKLE</sequence>
<dbReference type="GO" id="GO:0005886">
    <property type="term" value="C:plasma membrane"/>
    <property type="evidence" value="ECO:0007669"/>
    <property type="project" value="UniProtKB-SubCell"/>
</dbReference>
<evidence type="ECO:0000256" key="5">
    <source>
        <dbReference type="ARBA" id="ARBA00022989"/>
    </source>
</evidence>
<organism evidence="9 10">
    <name type="scientific">Anatilimnocola aggregata</name>
    <dbReference type="NCBI Taxonomy" id="2528021"/>
    <lineage>
        <taxon>Bacteria</taxon>
        <taxon>Pseudomonadati</taxon>
        <taxon>Planctomycetota</taxon>
        <taxon>Planctomycetia</taxon>
        <taxon>Pirellulales</taxon>
        <taxon>Pirellulaceae</taxon>
        <taxon>Anatilimnocola</taxon>
    </lineage>
</organism>
<dbReference type="CDD" id="cd06261">
    <property type="entry name" value="TM_PBP2"/>
    <property type="match status" value="1"/>
</dbReference>
<evidence type="ECO:0000259" key="8">
    <source>
        <dbReference type="PROSITE" id="PS50928"/>
    </source>
</evidence>
<dbReference type="KEGG" id="aagg:ETAA8_19610"/>
<dbReference type="SUPFAM" id="SSF161098">
    <property type="entry name" value="MetI-like"/>
    <property type="match status" value="1"/>
</dbReference>
<comment type="similarity">
    <text evidence="7">Belongs to the binding-protein-dependent transport system permease family.</text>
</comment>
<evidence type="ECO:0000256" key="4">
    <source>
        <dbReference type="ARBA" id="ARBA00022692"/>
    </source>
</evidence>
<evidence type="ECO:0000256" key="3">
    <source>
        <dbReference type="ARBA" id="ARBA00022475"/>
    </source>
</evidence>
<protein>
    <submittedName>
        <fullName evidence="9">Dipeptide transport system permease protein DppB</fullName>
    </submittedName>
</protein>
<feature type="transmembrane region" description="Helical" evidence="7">
    <location>
        <begin position="138"/>
        <end position="165"/>
    </location>
</feature>
<dbReference type="Proteomes" id="UP000315017">
    <property type="component" value="Chromosome"/>
</dbReference>
<dbReference type="InterPro" id="IPR035906">
    <property type="entry name" value="MetI-like_sf"/>
</dbReference>
<name>A0A517Y9G7_9BACT</name>
<keyword evidence="4 7" id="KW-0812">Transmembrane</keyword>
<keyword evidence="10" id="KW-1185">Reference proteome</keyword>
<evidence type="ECO:0000313" key="9">
    <source>
        <dbReference type="EMBL" id="QDU26877.1"/>
    </source>
</evidence>
<dbReference type="Pfam" id="PF00528">
    <property type="entry name" value="BPD_transp_1"/>
    <property type="match status" value="1"/>
</dbReference>
<keyword evidence="2 7" id="KW-0813">Transport</keyword>
<dbReference type="RefSeq" id="WP_145087754.1">
    <property type="nucleotide sequence ID" value="NZ_CP036274.1"/>
</dbReference>
<keyword evidence="3" id="KW-1003">Cell membrane</keyword>
<feature type="transmembrane region" description="Helical" evidence="7">
    <location>
        <begin position="14"/>
        <end position="32"/>
    </location>
</feature>
<dbReference type="EMBL" id="CP036274">
    <property type="protein sequence ID" value="QDU26877.1"/>
    <property type="molecule type" value="Genomic_DNA"/>
</dbReference>
<dbReference type="AlphaFoldDB" id="A0A517Y9G7"/>
<dbReference type="OrthoDB" id="9773221at2"/>
<evidence type="ECO:0000256" key="7">
    <source>
        <dbReference type="RuleBase" id="RU363032"/>
    </source>
</evidence>
<dbReference type="PANTHER" id="PTHR30465">
    <property type="entry name" value="INNER MEMBRANE ABC TRANSPORTER"/>
    <property type="match status" value="1"/>
</dbReference>
<evidence type="ECO:0000256" key="1">
    <source>
        <dbReference type="ARBA" id="ARBA00004651"/>
    </source>
</evidence>
<dbReference type="PROSITE" id="PS50928">
    <property type="entry name" value="ABC_TM1"/>
    <property type="match status" value="1"/>
</dbReference>
<proteinExistence type="inferred from homology"/>
<feature type="transmembrane region" description="Helical" evidence="7">
    <location>
        <begin position="277"/>
        <end position="296"/>
    </location>
</feature>